<keyword evidence="2" id="KW-1185">Reference proteome</keyword>
<dbReference type="RefSeq" id="WP_100269064.1">
    <property type="nucleotide sequence ID" value="NZ_FMWG01000002.1"/>
</dbReference>
<dbReference type="EMBL" id="FMWG01000002">
    <property type="protein sequence ID" value="SCZ55979.1"/>
    <property type="molecule type" value="Genomic_DNA"/>
</dbReference>
<evidence type="ECO:0008006" key="3">
    <source>
        <dbReference type="Google" id="ProtNLM"/>
    </source>
</evidence>
<dbReference type="AlphaFoldDB" id="A0A1G5Q3V2"/>
<gene>
    <name evidence="1" type="ORF">SAMN04488118_102509</name>
</gene>
<sequence>MLDSLKTYTLNPRAYCDAILEKALSRYAERIGVAFPASVTISSIETKAFWAVGYPVKDGLKLEVTTGALGRIQAVWEQALRLSATLPPEQQIALLGHPDHAVETSFSWLLQHELNHHAIGHFSYLDGMGLAEGKSPYGLGVVQRTGKQRKPKPHGLNERELADLHMCLELQTDHDAIEIVLGAYSAENWPLFRYYATCILVVMFIIEAEERRLDEPLRHHPLAATRLFQLIGHLVELPTIPAIKRAYEEKLDHLPAEYLPTADELVAYRSEVVAPVMATLF</sequence>
<name>A0A1G5Q3V2_9RHOB</name>
<dbReference type="OrthoDB" id="7668199at2"/>
<evidence type="ECO:0000313" key="2">
    <source>
        <dbReference type="Proteomes" id="UP000198767"/>
    </source>
</evidence>
<accession>A0A1G5Q3V2</accession>
<proteinExistence type="predicted"/>
<organism evidence="1 2">
    <name type="scientific">Epibacterium ulvae</name>
    <dbReference type="NCBI Taxonomy" id="1156985"/>
    <lineage>
        <taxon>Bacteria</taxon>
        <taxon>Pseudomonadati</taxon>
        <taxon>Pseudomonadota</taxon>
        <taxon>Alphaproteobacteria</taxon>
        <taxon>Rhodobacterales</taxon>
        <taxon>Roseobacteraceae</taxon>
        <taxon>Epibacterium</taxon>
    </lineage>
</organism>
<protein>
    <recommendedName>
        <fullName evidence="3">Peptidase U49</fullName>
    </recommendedName>
</protein>
<dbReference type="Proteomes" id="UP000198767">
    <property type="component" value="Unassembled WGS sequence"/>
</dbReference>
<evidence type="ECO:0000313" key="1">
    <source>
        <dbReference type="EMBL" id="SCZ55979.1"/>
    </source>
</evidence>
<reference evidence="1 2" key="1">
    <citation type="submission" date="2016-10" db="EMBL/GenBank/DDBJ databases">
        <authorList>
            <person name="de Groot N.N."/>
        </authorList>
    </citation>
    <scope>NUCLEOTIDE SEQUENCE [LARGE SCALE GENOMIC DNA]</scope>
    <source>
        <strain evidence="1 2">U95</strain>
    </source>
</reference>